<evidence type="ECO:0000256" key="1">
    <source>
        <dbReference type="ARBA" id="ARBA00004651"/>
    </source>
</evidence>
<dbReference type="InterPro" id="IPR000731">
    <property type="entry name" value="SSD"/>
</dbReference>
<dbReference type="PANTHER" id="PTHR33406">
    <property type="entry name" value="MEMBRANE PROTEIN MJ1562-RELATED"/>
    <property type="match status" value="1"/>
</dbReference>
<accession>A0ABM5N6G4</accession>
<keyword evidence="9" id="KW-1185">Reference proteome</keyword>
<dbReference type="InterPro" id="IPR004869">
    <property type="entry name" value="MMPL_dom"/>
</dbReference>
<feature type="transmembrane region" description="Helical" evidence="6">
    <location>
        <begin position="614"/>
        <end position="636"/>
    </location>
</feature>
<dbReference type="InterPro" id="IPR050545">
    <property type="entry name" value="Mycobact_MmpL"/>
</dbReference>
<feature type="transmembrane region" description="Helical" evidence="6">
    <location>
        <begin position="349"/>
        <end position="371"/>
    </location>
</feature>
<dbReference type="SUPFAM" id="SSF82866">
    <property type="entry name" value="Multidrug efflux transporter AcrB transmembrane domain"/>
    <property type="match status" value="2"/>
</dbReference>
<dbReference type="EMBL" id="CP002961">
    <property type="protein sequence ID" value="AFK05028.1"/>
    <property type="molecule type" value="Genomic_DNA"/>
</dbReference>
<dbReference type="Pfam" id="PF03176">
    <property type="entry name" value="MMPL"/>
    <property type="match status" value="2"/>
</dbReference>
<reference evidence="8 9" key="1">
    <citation type="submission" date="2011-07" db="EMBL/GenBank/DDBJ databases">
        <title>The complete genome of chromosome of Emticicia oligotrophica DSM 17448.</title>
        <authorList>
            <consortium name="US DOE Joint Genome Institute (JGI-PGF)"/>
            <person name="Lucas S."/>
            <person name="Han J."/>
            <person name="Lapidus A."/>
            <person name="Bruce D."/>
            <person name="Goodwin L."/>
            <person name="Pitluck S."/>
            <person name="Peters L."/>
            <person name="Kyrpides N."/>
            <person name="Mavromatis K."/>
            <person name="Ivanova N."/>
            <person name="Ovchinnikova G."/>
            <person name="Teshima H."/>
            <person name="Detter J.C."/>
            <person name="Tapia R."/>
            <person name="Han C."/>
            <person name="Land M."/>
            <person name="Hauser L."/>
            <person name="Markowitz V."/>
            <person name="Cheng J.-F."/>
            <person name="Hugenholtz P."/>
            <person name="Woyke T."/>
            <person name="Wu D."/>
            <person name="Tindall B."/>
            <person name="Pomrenke H."/>
            <person name="Brambilla E."/>
            <person name="Klenk H.-P."/>
            <person name="Eisen J.A."/>
        </authorList>
    </citation>
    <scope>NUCLEOTIDE SEQUENCE [LARGE SCALE GENOMIC DNA]</scope>
    <source>
        <strain evidence="8 9">DSM 17448</strain>
    </source>
</reference>
<name>A0ABM5N6G4_EMTOG</name>
<keyword evidence="3 6" id="KW-0812">Transmembrane</keyword>
<feature type="transmembrane region" description="Helical" evidence="6">
    <location>
        <begin position="246"/>
        <end position="270"/>
    </location>
</feature>
<feature type="transmembrane region" description="Helical" evidence="6">
    <location>
        <begin position="317"/>
        <end position="337"/>
    </location>
</feature>
<feature type="transmembrane region" description="Helical" evidence="6">
    <location>
        <begin position="673"/>
        <end position="693"/>
    </location>
</feature>
<organism evidence="8 9">
    <name type="scientific">Emticicia oligotrophica (strain DSM 17448 / CIP 109782 / MTCC 6937 / GPTSA100-15)</name>
    <dbReference type="NCBI Taxonomy" id="929562"/>
    <lineage>
        <taxon>Bacteria</taxon>
        <taxon>Pseudomonadati</taxon>
        <taxon>Bacteroidota</taxon>
        <taxon>Cytophagia</taxon>
        <taxon>Cytophagales</taxon>
        <taxon>Leadbetterellaceae</taxon>
        <taxon>Emticicia</taxon>
    </lineage>
</organism>
<keyword evidence="2" id="KW-1003">Cell membrane</keyword>
<dbReference type="Gene3D" id="1.20.1640.10">
    <property type="entry name" value="Multidrug efflux transporter AcrB transmembrane domain"/>
    <property type="match status" value="2"/>
</dbReference>
<protein>
    <submittedName>
        <fullName evidence="8">Patched family protein</fullName>
    </submittedName>
</protein>
<evidence type="ECO:0000313" key="8">
    <source>
        <dbReference type="EMBL" id="AFK05028.1"/>
    </source>
</evidence>
<evidence type="ECO:0000259" key="7">
    <source>
        <dbReference type="PROSITE" id="PS50156"/>
    </source>
</evidence>
<feature type="transmembrane region" description="Helical" evidence="6">
    <location>
        <begin position="714"/>
        <end position="738"/>
    </location>
</feature>
<dbReference type="PANTHER" id="PTHR33406:SF12">
    <property type="entry name" value="BLR2997 PROTEIN"/>
    <property type="match status" value="1"/>
</dbReference>
<evidence type="ECO:0000256" key="5">
    <source>
        <dbReference type="ARBA" id="ARBA00023136"/>
    </source>
</evidence>
<gene>
    <name evidence="8" type="ordered locus">Emtol_3902</name>
</gene>
<feature type="transmembrane region" description="Helical" evidence="6">
    <location>
        <begin position="643"/>
        <end position="667"/>
    </location>
</feature>
<feature type="domain" description="SSD" evidence="7">
    <location>
        <begin position="250"/>
        <end position="371"/>
    </location>
</feature>
<keyword evidence="5 6" id="KW-0472">Membrane</keyword>
<feature type="transmembrane region" description="Helical" evidence="6">
    <location>
        <begin position="410"/>
        <end position="431"/>
    </location>
</feature>
<proteinExistence type="predicted"/>
<feature type="transmembrane region" description="Helical" evidence="6">
    <location>
        <begin position="220"/>
        <end position="239"/>
    </location>
</feature>
<evidence type="ECO:0000256" key="4">
    <source>
        <dbReference type="ARBA" id="ARBA00022989"/>
    </source>
</evidence>
<feature type="transmembrane region" description="Helical" evidence="6">
    <location>
        <begin position="744"/>
        <end position="769"/>
    </location>
</feature>
<dbReference type="PROSITE" id="PS50156">
    <property type="entry name" value="SSD"/>
    <property type="match status" value="1"/>
</dbReference>
<feature type="transmembrane region" description="Helical" evidence="6">
    <location>
        <begin position="276"/>
        <end position="296"/>
    </location>
</feature>
<comment type="subcellular location">
    <subcellularLocation>
        <location evidence="1">Cell membrane</location>
        <topology evidence="1">Multi-pass membrane protein</topology>
    </subcellularLocation>
</comment>
<evidence type="ECO:0000256" key="6">
    <source>
        <dbReference type="SAM" id="Phobius"/>
    </source>
</evidence>
<keyword evidence="4 6" id="KW-1133">Transmembrane helix</keyword>
<evidence type="ECO:0000256" key="3">
    <source>
        <dbReference type="ARBA" id="ARBA00022692"/>
    </source>
</evidence>
<evidence type="ECO:0000256" key="2">
    <source>
        <dbReference type="ARBA" id="ARBA00022475"/>
    </source>
</evidence>
<evidence type="ECO:0000313" key="9">
    <source>
        <dbReference type="Proteomes" id="UP000002875"/>
    </source>
</evidence>
<sequence length="779" mass="88449">MFWYNLSKLILKNRKTWLFILFCTTLFMGYMASKIAMSYELARILPKSDQNYKLYEDFKKRFGEDGNVMVIAIKTNKIYELEVFNQWYDLSKKIKNIDGIKNVLSNANLFGIQKDSVEKKFIFPPLVSKRPTTQAEIDSVKAKIERLPFYKGTIYSTDGEAHLMAVTFQQSKLNSKERINVSREIETAAREFGVKNNIEVHFSGMPFIRTNFISKVSAEMTKFLALAFLVTIGILYIFFRSFKTVLYTALLVLISVVWSVGYIVLFGYKITILTGLIPPLIIVIGIPNTIFLVNKYQEEYLKHNDKIRALAVAIEKIGKTTFLANVTTSIGFFVFYFTGSPLLLEFGLVAAICIMSTWAISLILIPILFSYSAPPSAKNVRHLENKNITKFLRFVNHIVHNSRTALYTSISLLVVIFGFGMFQLKAIGYIVDDLPQNDPIYADLKFIEKHFHGIVPFEVVIDTKKENGVLNPQVLNKIKLMQREFAKYEDFTNPISLVEAIKLVYQGYRGGDPKYYQLPGALELQKLAEYVGTVKGKENLATPFIDSTKRFTRVSFQCGDAGTVRIRELVEKLQPKIDTIFNFDKESQQWLPKEQQIDAKITGNGVVFMKGNDYLLQNLIESTIWAIILVCIVMATQFFDVRMILISTIPSILPLIITAGVMGYFGIPLKPTTTLVFSIAFGISSDGTIYFLTKFKDEMKNHKKTVSHAITETIMYTGISMFYTAIILFFGFGIFAASNFKGTVYLGTLVSTTLLMGMIANLILLPSFIMTLEKKKTKV</sequence>
<dbReference type="Proteomes" id="UP000002875">
    <property type="component" value="Chromosome"/>
</dbReference>